<proteinExistence type="predicted"/>
<evidence type="ECO:0000313" key="4">
    <source>
        <dbReference type="EnsemblFungi" id="EJT80837"/>
    </source>
</evidence>
<dbReference type="eggNOG" id="KOG3021">
    <property type="taxonomic scope" value="Eukaryota"/>
</dbReference>
<reference evidence="3" key="3">
    <citation type="submission" date="2010-09" db="EMBL/GenBank/DDBJ databases">
        <title>Annotation of Gaeumannomyces graminis var. tritici R3-111a-1.</title>
        <authorList>
            <consortium name="The Broad Institute Genome Sequencing Platform"/>
            <person name="Ma L.-J."/>
            <person name="Dead R."/>
            <person name="Young S.K."/>
            <person name="Zeng Q."/>
            <person name="Gargeya S."/>
            <person name="Fitzgerald M."/>
            <person name="Haas B."/>
            <person name="Abouelleil A."/>
            <person name="Alvarado L."/>
            <person name="Arachchi H.M."/>
            <person name="Berlin A."/>
            <person name="Brown A."/>
            <person name="Chapman S.B."/>
            <person name="Chen Z."/>
            <person name="Dunbar C."/>
            <person name="Freedman E."/>
            <person name="Gearin G."/>
            <person name="Gellesch M."/>
            <person name="Goldberg J."/>
            <person name="Griggs A."/>
            <person name="Gujja S."/>
            <person name="Heiman D."/>
            <person name="Howarth C."/>
            <person name="Larson L."/>
            <person name="Lui A."/>
            <person name="MacDonald P.J.P."/>
            <person name="Mehta T."/>
            <person name="Montmayeur A."/>
            <person name="Murphy C."/>
            <person name="Neiman D."/>
            <person name="Pearson M."/>
            <person name="Priest M."/>
            <person name="Roberts A."/>
            <person name="Saif S."/>
            <person name="Shea T."/>
            <person name="Shenoy N."/>
            <person name="Sisk P."/>
            <person name="Stolte C."/>
            <person name="Sykes S."/>
            <person name="Yandava C."/>
            <person name="Wortman J."/>
            <person name="Nusbaum C."/>
            <person name="Birren B."/>
        </authorList>
    </citation>
    <scope>NUCLEOTIDE SEQUENCE</scope>
    <source>
        <strain evidence="3">R3-111a-1</strain>
    </source>
</reference>
<dbReference type="RefSeq" id="XP_009216846.1">
    <property type="nucleotide sequence ID" value="XM_009218582.1"/>
</dbReference>
<dbReference type="SUPFAM" id="SSF56112">
    <property type="entry name" value="Protein kinase-like (PK-like)"/>
    <property type="match status" value="1"/>
</dbReference>
<dbReference type="GeneID" id="20341289"/>
<keyword evidence="5" id="KW-1185">Reference proteome</keyword>
<sequence length="209" mass="23547">MPVSHGFQYELGLFVQALPSVWKVLGVAKLADSAWATARRVIVEQTDGKQESYFVKVSFGYDGREALKGEYESITAIHAISPGLCPQPITWGTFQNDDSAHFYVCKFYDFDLDALPPRELFCKKLVLLHSRHTSPEGKFGFHCVTYDGNIPQDNTWCDSGEIFFSRGLRHVLNVREERAGPDPELNALIPGIFDKVIPRLLWPLELLGS</sequence>
<evidence type="ECO:0000313" key="5">
    <source>
        <dbReference type="Proteomes" id="UP000006039"/>
    </source>
</evidence>
<name>J3NHU4_GAET3</name>
<reference evidence="4" key="4">
    <citation type="journal article" date="2015" name="G3 (Bethesda)">
        <title>Genome sequences of three phytopathogenic species of the Magnaporthaceae family of fungi.</title>
        <authorList>
            <person name="Okagaki L.H."/>
            <person name="Nunes C.C."/>
            <person name="Sailsbery J."/>
            <person name="Clay B."/>
            <person name="Brown D."/>
            <person name="John T."/>
            <person name="Oh Y."/>
            <person name="Young N."/>
            <person name="Fitzgerald M."/>
            <person name="Haas B.J."/>
            <person name="Zeng Q."/>
            <person name="Young S."/>
            <person name="Adiconis X."/>
            <person name="Fan L."/>
            <person name="Levin J.Z."/>
            <person name="Mitchell T.K."/>
            <person name="Okubara P.A."/>
            <person name="Farman M.L."/>
            <person name="Kohn L.M."/>
            <person name="Birren B."/>
            <person name="Ma L.-J."/>
            <person name="Dean R.A."/>
        </authorList>
    </citation>
    <scope>NUCLEOTIDE SEQUENCE</scope>
    <source>
        <strain evidence="4">R3-111a-1</strain>
    </source>
</reference>
<dbReference type="GO" id="GO:0102193">
    <property type="term" value="F:protein-ribulosamine 3-kinase activity"/>
    <property type="evidence" value="ECO:0007669"/>
    <property type="project" value="UniProtKB-EC"/>
</dbReference>
<dbReference type="EC" id="2.7.1.172" evidence="1"/>
<dbReference type="Proteomes" id="UP000006039">
    <property type="component" value="Unassembled WGS sequence"/>
</dbReference>
<dbReference type="VEuPathDB" id="FungiDB:GGTG_00831"/>
<dbReference type="PANTHER" id="PTHR12149:SF8">
    <property type="entry name" value="PROTEIN-RIBULOSAMINE 3-KINASE"/>
    <property type="match status" value="1"/>
</dbReference>
<reference evidence="3" key="2">
    <citation type="submission" date="2010-07" db="EMBL/GenBank/DDBJ databases">
        <authorList>
            <consortium name="The Broad Institute Genome Sequencing Platform"/>
            <consortium name="Broad Institute Genome Sequencing Center for Infectious Disease"/>
            <person name="Ma L.-J."/>
            <person name="Dead R."/>
            <person name="Young S."/>
            <person name="Zeng Q."/>
            <person name="Koehrsen M."/>
            <person name="Alvarado L."/>
            <person name="Berlin A."/>
            <person name="Chapman S.B."/>
            <person name="Chen Z."/>
            <person name="Freedman E."/>
            <person name="Gellesch M."/>
            <person name="Goldberg J."/>
            <person name="Griggs A."/>
            <person name="Gujja S."/>
            <person name="Heilman E.R."/>
            <person name="Heiman D."/>
            <person name="Hepburn T."/>
            <person name="Howarth C."/>
            <person name="Jen D."/>
            <person name="Larson L."/>
            <person name="Mehta T."/>
            <person name="Neiman D."/>
            <person name="Pearson M."/>
            <person name="Roberts A."/>
            <person name="Saif S."/>
            <person name="Shea T."/>
            <person name="Shenoy N."/>
            <person name="Sisk P."/>
            <person name="Stolte C."/>
            <person name="Sykes S."/>
            <person name="Walk T."/>
            <person name="White J."/>
            <person name="Yandava C."/>
            <person name="Haas B."/>
            <person name="Nusbaum C."/>
            <person name="Birren B."/>
        </authorList>
    </citation>
    <scope>NUCLEOTIDE SEQUENCE</scope>
    <source>
        <strain evidence="3">R3-111a-1</strain>
    </source>
</reference>
<accession>J3NHU4</accession>
<reference evidence="5" key="1">
    <citation type="submission" date="2010-07" db="EMBL/GenBank/DDBJ databases">
        <title>The genome sequence of Gaeumannomyces graminis var. tritici strain R3-111a-1.</title>
        <authorList>
            <consortium name="The Broad Institute Genome Sequencing Platform"/>
            <person name="Ma L.-J."/>
            <person name="Dead R."/>
            <person name="Young S."/>
            <person name="Zeng Q."/>
            <person name="Koehrsen M."/>
            <person name="Alvarado L."/>
            <person name="Berlin A."/>
            <person name="Chapman S.B."/>
            <person name="Chen Z."/>
            <person name="Freedman E."/>
            <person name="Gellesch M."/>
            <person name="Goldberg J."/>
            <person name="Griggs A."/>
            <person name="Gujja S."/>
            <person name="Heilman E.R."/>
            <person name="Heiman D."/>
            <person name="Hepburn T."/>
            <person name="Howarth C."/>
            <person name="Jen D."/>
            <person name="Larson L."/>
            <person name="Mehta T."/>
            <person name="Neiman D."/>
            <person name="Pearson M."/>
            <person name="Roberts A."/>
            <person name="Saif S."/>
            <person name="Shea T."/>
            <person name="Shenoy N."/>
            <person name="Sisk P."/>
            <person name="Stolte C."/>
            <person name="Sykes S."/>
            <person name="Walk T."/>
            <person name="White J."/>
            <person name="Yandava C."/>
            <person name="Haas B."/>
            <person name="Nusbaum C."/>
            <person name="Birren B."/>
        </authorList>
    </citation>
    <scope>NUCLEOTIDE SEQUENCE [LARGE SCALE GENOMIC DNA]</scope>
    <source>
        <strain evidence="5">R3-111a-1</strain>
    </source>
</reference>
<dbReference type="HOGENOM" id="CLU_036517_1_0_1"/>
<evidence type="ECO:0000256" key="2">
    <source>
        <dbReference type="ARBA" id="ARBA00048655"/>
    </source>
</evidence>
<dbReference type="Pfam" id="PF03881">
    <property type="entry name" value="Fructosamin_kin"/>
    <property type="match status" value="1"/>
</dbReference>
<evidence type="ECO:0000313" key="3">
    <source>
        <dbReference type="EMBL" id="EJT80837.1"/>
    </source>
</evidence>
<dbReference type="OrthoDB" id="5772781at2759"/>
<dbReference type="InterPro" id="IPR016477">
    <property type="entry name" value="Fructo-/Ketosamine-3-kinase"/>
</dbReference>
<protein>
    <recommendedName>
        <fullName evidence="1">protein-ribulosamine 3-kinase</fullName>
        <ecNumber evidence="1">2.7.1.172</ecNumber>
    </recommendedName>
</protein>
<gene>
    <name evidence="4" type="primary">20341289</name>
    <name evidence="3" type="ORF">GGTG_00831</name>
</gene>
<dbReference type="Gene3D" id="3.90.1200.10">
    <property type="match status" value="1"/>
</dbReference>
<dbReference type="EMBL" id="GL385395">
    <property type="protein sequence ID" value="EJT80837.1"/>
    <property type="molecule type" value="Genomic_DNA"/>
</dbReference>
<reference evidence="4" key="5">
    <citation type="submission" date="2018-04" db="UniProtKB">
        <authorList>
            <consortium name="EnsemblFungi"/>
        </authorList>
    </citation>
    <scope>IDENTIFICATION</scope>
    <source>
        <strain evidence="4">R3-111a-1</strain>
    </source>
</reference>
<dbReference type="AlphaFoldDB" id="J3NHU4"/>
<dbReference type="EnsemblFungi" id="EJT80837">
    <property type="protein sequence ID" value="EJT80837"/>
    <property type="gene ID" value="GGTG_00831"/>
</dbReference>
<dbReference type="PANTHER" id="PTHR12149">
    <property type="entry name" value="FRUCTOSAMINE 3 KINASE-RELATED PROTEIN"/>
    <property type="match status" value="1"/>
</dbReference>
<evidence type="ECO:0000256" key="1">
    <source>
        <dbReference type="ARBA" id="ARBA00011961"/>
    </source>
</evidence>
<dbReference type="InterPro" id="IPR011009">
    <property type="entry name" value="Kinase-like_dom_sf"/>
</dbReference>
<comment type="catalytic activity">
    <reaction evidence="2">
        <text>N(6)-D-ribulosyl-L-lysyl-[protein] + ATP = N(6)-(3-O-phospho-D-ribulosyl)-L-lysyl-[protein] + ADP + H(+)</text>
        <dbReference type="Rhea" id="RHEA:48432"/>
        <dbReference type="Rhea" id="RHEA-COMP:12103"/>
        <dbReference type="Rhea" id="RHEA-COMP:12104"/>
        <dbReference type="ChEBI" id="CHEBI:15378"/>
        <dbReference type="ChEBI" id="CHEBI:30616"/>
        <dbReference type="ChEBI" id="CHEBI:90418"/>
        <dbReference type="ChEBI" id="CHEBI:90420"/>
        <dbReference type="ChEBI" id="CHEBI:456216"/>
        <dbReference type="EC" id="2.7.1.172"/>
    </reaction>
    <physiologicalReaction direction="left-to-right" evidence="2">
        <dbReference type="Rhea" id="RHEA:48433"/>
    </physiologicalReaction>
</comment>
<organism evidence="3">
    <name type="scientific">Gaeumannomyces tritici (strain R3-111a-1)</name>
    <name type="common">Wheat and barley take-all root rot fungus</name>
    <name type="synonym">Gaeumannomyces graminis var. tritici</name>
    <dbReference type="NCBI Taxonomy" id="644352"/>
    <lineage>
        <taxon>Eukaryota</taxon>
        <taxon>Fungi</taxon>
        <taxon>Dikarya</taxon>
        <taxon>Ascomycota</taxon>
        <taxon>Pezizomycotina</taxon>
        <taxon>Sordariomycetes</taxon>
        <taxon>Sordariomycetidae</taxon>
        <taxon>Magnaporthales</taxon>
        <taxon>Magnaporthaceae</taxon>
        <taxon>Gaeumannomyces</taxon>
    </lineage>
</organism>